<keyword evidence="3" id="KW-1185">Reference proteome</keyword>
<sequence length="275" mass="29428">MTNERMILVTGATGTVGAHLVGRLLADGHRVRALTRAPERADLPEAVEVVRGDLADVDGLDGVFDGVDAAHLITFDGSAFGPLTTGAEIVALAEKAGVRRMTVLKGDLEPSPLETAIDASGLERVFLAPVEFMANTLDWVAGIRDEGVVREGFPDVPSALVHEADIAAVAAVGLTGPEHGRTHWITGPEALTPRERVRIAADVLGRELELVELSRDEVVAGWRGSGFTEEDVEFFLRMRTEPPEAGYRVLPTVAEVTGVPARTFASWVREHAALF</sequence>
<gene>
    <name evidence="2" type="ORF">NZH93_29585</name>
</gene>
<dbReference type="InterPro" id="IPR051604">
    <property type="entry name" value="Ergot_Alk_Oxidoreductase"/>
</dbReference>
<dbReference type="EMBL" id="JANYMP010000016">
    <property type="protein sequence ID" value="MCS7481027.1"/>
    <property type="molecule type" value="Genomic_DNA"/>
</dbReference>
<dbReference type="Proteomes" id="UP001141259">
    <property type="component" value="Unassembled WGS sequence"/>
</dbReference>
<dbReference type="Pfam" id="PF13460">
    <property type="entry name" value="NAD_binding_10"/>
    <property type="match status" value="1"/>
</dbReference>
<dbReference type="InterPro" id="IPR016040">
    <property type="entry name" value="NAD(P)-bd_dom"/>
</dbReference>
<dbReference type="Gene3D" id="3.90.25.10">
    <property type="entry name" value="UDP-galactose 4-epimerase, domain 1"/>
    <property type="match status" value="1"/>
</dbReference>
<dbReference type="InterPro" id="IPR036291">
    <property type="entry name" value="NAD(P)-bd_dom_sf"/>
</dbReference>
<dbReference type="PANTHER" id="PTHR43162">
    <property type="match status" value="1"/>
</dbReference>
<comment type="caution">
    <text evidence="2">The sequence shown here is derived from an EMBL/GenBank/DDBJ whole genome shotgun (WGS) entry which is preliminary data.</text>
</comment>
<protein>
    <submittedName>
        <fullName evidence="2">NAD(P)H-binding protein</fullName>
    </submittedName>
</protein>
<organism evidence="2 3">
    <name type="scientific">Umezawaea endophytica</name>
    <dbReference type="NCBI Taxonomy" id="1654476"/>
    <lineage>
        <taxon>Bacteria</taxon>
        <taxon>Bacillati</taxon>
        <taxon>Actinomycetota</taxon>
        <taxon>Actinomycetes</taxon>
        <taxon>Pseudonocardiales</taxon>
        <taxon>Pseudonocardiaceae</taxon>
        <taxon>Umezawaea</taxon>
    </lineage>
</organism>
<dbReference type="SUPFAM" id="SSF51735">
    <property type="entry name" value="NAD(P)-binding Rossmann-fold domains"/>
    <property type="match status" value="1"/>
</dbReference>
<evidence type="ECO:0000313" key="3">
    <source>
        <dbReference type="Proteomes" id="UP001141259"/>
    </source>
</evidence>
<feature type="domain" description="NAD(P)-binding" evidence="1">
    <location>
        <begin position="11"/>
        <end position="104"/>
    </location>
</feature>
<dbReference type="RefSeq" id="WP_259626519.1">
    <property type="nucleotide sequence ID" value="NZ_JANYMP010000016.1"/>
</dbReference>
<evidence type="ECO:0000313" key="2">
    <source>
        <dbReference type="EMBL" id="MCS7481027.1"/>
    </source>
</evidence>
<proteinExistence type="predicted"/>
<accession>A0A9X2VRU7</accession>
<dbReference type="AlphaFoldDB" id="A0A9X2VRU7"/>
<evidence type="ECO:0000259" key="1">
    <source>
        <dbReference type="Pfam" id="PF13460"/>
    </source>
</evidence>
<reference evidence="2" key="1">
    <citation type="submission" date="2022-08" db="EMBL/GenBank/DDBJ databases">
        <authorList>
            <person name="Tistechok S."/>
            <person name="Samborskyy M."/>
            <person name="Roman I."/>
        </authorList>
    </citation>
    <scope>NUCLEOTIDE SEQUENCE</scope>
    <source>
        <strain evidence="2">DSM 103496</strain>
    </source>
</reference>
<dbReference type="PANTHER" id="PTHR43162:SF1">
    <property type="entry name" value="PRESTALK A DIFFERENTIATION PROTEIN A"/>
    <property type="match status" value="1"/>
</dbReference>
<name>A0A9X2VRU7_9PSEU</name>
<dbReference type="Gene3D" id="3.40.50.720">
    <property type="entry name" value="NAD(P)-binding Rossmann-like Domain"/>
    <property type="match status" value="1"/>
</dbReference>